<accession>A0A5C7INM4</accession>
<dbReference type="Proteomes" id="UP000323000">
    <property type="component" value="Chromosome 2"/>
</dbReference>
<name>A0A5C7INM4_9ROSI</name>
<feature type="region of interest" description="Disordered" evidence="1">
    <location>
        <begin position="1"/>
        <end position="21"/>
    </location>
</feature>
<organism evidence="2 3">
    <name type="scientific">Acer yangbiense</name>
    <dbReference type="NCBI Taxonomy" id="1000413"/>
    <lineage>
        <taxon>Eukaryota</taxon>
        <taxon>Viridiplantae</taxon>
        <taxon>Streptophyta</taxon>
        <taxon>Embryophyta</taxon>
        <taxon>Tracheophyta</taxon>
        <taxon>Spermatophyta</taxon>
        <taxon>Magnoliopsida</taxon>
        <taxon>eudicotyledons</taxon>
        <taxon>Gunneridae</taxon>
        <taxon>Pentapetalae</taxon>
        <taxon>rosids</taxon>
        <taxon>malvids</taxon>
        <taxon>Sapindales</taxon>
        <taxon>Sapindaceae</taxon>
        <taxon>Hippocastanoideae</taxon>
        <taxon>Acereae</taxon>
        <taxon>Acer</taxon>
    </lineage>
</organism>
<evidence type="ECO:0000313" key="3">
    <source>
        <dbReference type="Proteomes" id="UP000323000"/>
    </source>
</evidence>
<sequence>MSPSPISSPRATSGSSTPLTGGSVAIPFNHLKQPVYMQEGLGSMPKPHSYSFYSNSPSYQDSTADIFRGMQPGSHMFSELASAENDVLGLQRGRLAHGEPYDGQSVLADRVSRQLLKDHVKMSPSLDLSPSSPLHTWTSDSLSMSNPSYFTEVIVVLNVQLDQFIQMELVSQQITNLPLKLVCDMMRHQLCTELSP</sequence>
<protein>
    <submittedName>
        <fullName evidence="2">Uncharacterized protein</fullName>
    </submittedName>
</protein>
<evidence type="ECO:0000256" key="1">
    <source>
        <dbReference type="SAM" id="MobiDB-lite"/>
    </source>
</evidence>
<dbReference type="AlphaFoldDB" id="A0A5C7INM4"/>
<comment type="caution">
    <text evidence="2">The sequence shown here is derived from an EMBL/GenBank/DDBJ whole genome shotgun (WGS) entry which is preliminary data.</text>
</comment>
<evidence type="ECO:0000313" key="2">
    <source>
        <dbReference type="EMBL" id="TXG70953.1"/>
    </source>
</evidence>
<feature type="compositionally biased region" description="Polar residues" evidence="1">
    <location>
        <begin position="1"/>
        <end position="11"/>
    </location>
</feature>
<dbReference type="OrthoDB" id="1662121at2759"/>
<dbReference type="EMBL" id="VAHF01000002">
    <property type="protein sequence ID" value="TXG70953.1"/>
    <property type="molecule type" value="Genomic_DNA"/>
</dbReference>
<proteinExistence type="predicted"/>
<feature type="compositionally biased region" description="Low complexity" evidence="1">
    <location>
        <begin position="12"/>
        <end position="21"/>
    </location>
</feature>
<keyword evidence="3" id="KW-1185">Reference proteome</keyword>
<gene>
    <name evidence="2" type="ORF">EZV62_005888</name>
</gene>
<reference evidence="3" key="1">
    <citation type="journal article" date="2019" name="Gigascience">
        <title>De novo genome assembly of the endangered Acer yangbiense, a plant species with extremely small populations endemic to Yunnan Province, China.</title>
        <authorList>
            <person name="Yang J."/>
            <person name="Wariss H.M."/>
            <person name="Tao L."/>
            <person name="Zhang R."/>
            <person name="Yun Q."/>
            <person name="Hollingsworth P."/>
            <person name="Dao Z."/>
            <person name="Luo G."/>
            <person name="Guo H."/>
            <person name="Ma Y."/>
            <person name="Sun W."/>
        </authorList>
    </citation>
    <scope>NUCLEOTIDE SEQUENCE [LARGE SCALE GENOMIC DNA]</scope>
    <source>
        <strain evidence="3">cv. Malutang</strain>
    </source>
</reference>